<dbReference type="InterPro" id="IPR000524">
    <property type="entry name" value="Tscrpt_reg_HTH_GntR"/>
</dbReference>
<dbReference type="InterPro" id="IPR015424">
    <property type="entry name" value="PyrdxlP-dep_Trfase"/>
</dbReference>
<dbReference type="InterPro" id="IPR004839">
    <property type="entry name" value="Aminotransferase_I/II_large"/>
</dbReference>
<evidence type="ECO:0000256" key="6">
    <source>
        <dbReference type="SAM" id="MobiDB-lite"/>
    </source>
</evidence>
<dbReference type="Gene3D" id="1.10.10.10">
    <property type="entry name" value="Winged helix-like DNA-binding domain superfamily/Winged helix DNA-binding domain"/>
    <property type="match status" value="1"/>
</dbReference>
<dbReference type="SMART" id="SM00345">
    <property type="entry name" value="HTH_GNTR"/>
    <property type="match status" value="1"/>
</dbReference>
<name>A0ABU8MMR0_9PSEU</name>
<accession>A0ABU8MMR0</accession>
<dbReference type="Pfam" id="PF00392">
    <property type="entry name" value="GntR"/>
    <property type="match status" value="1"/>
</dbReference>
<dbReference type="InterPro" id="IPR036388">
    <property type="entry name" value="WH-like_DNA-bd_sf"/>
</dbReference>
<feature type="region of interest" description="Disordered" evidence="6">
    <location>
        <begin position="86"/>
        <end position="105"/>
    </location>
</feature>
<dbReference type="Gene3D" id="3.40.640.10">
    <property type="entry name" value="Type I PLP-dependent aspartate aminotransferase-like (Major domain)"/>
    <property type="match status" value="1"/>
</dbReference>
<keyword evidence="2" id="KW-0663">Pyridoxal phosphate</keyword>
<comment type="similarity">
    <text evidence="1">In the C-terminal section; belongs to the class-I pyridoxal-phosphate-dependent aminotransferase family.</text>
</comment>
<keyword evidence="8" id="KW-0032">Aminotransferase</keyword>
<gene>
    <name evidence="8" type="ORF">WCD74_12490</name>
</gene>
<evidence type="ECO:0000256" key="3">
    <source>
        <dbReference type="ARBA" id="ARBA00023015"/>
    </source>
</evidence>
<dbReference type="PANTHER" id="PTHR46577:SF1">
    <property type="entry name" value="HTH-TYPE TRANSCRIPTIONAL REGULATORY PROTEIN GABR"/>
    <property type="match status" value="1"/>
</dbReference>
<keyword evidence="5" id="KW-0804">Transcription</keyword>
<keyword evidence="3" id="KW-0805">Transcription regulation</keyword>
<evidence type="ECO:0000256" key="2">
    <source>
        <dbReference type="ARBA" id="ARBA00022898"/>
    </source>
</evidence>
<evidence type="ECO:0000256" key="1">
    <source>
        <dbReference type="ARBA" id="ARBA00005384"/>
    </source>
</evidence>
<dbReference type="Proteomes" id="UP001385809">
    <property type="component" value="Unassembled WGS sequence"/>
</dbReference>
<evidence type="ECO:0000313" key="9">
    <source>
        <dbReference type="Proteomes" id="UP001385809"/>
    </source>
</evidence>
<organism evidence="8 9">
    <name type="scientific">Actinomycetospora aurantiaca</name>
    <dbReference type="NCBI Taxonomy" id="3129233"/>
    <lineage>
        <taxon>Bacteria</taxon>
        <taxon>Bacillati</taxon>
        <taxon>Actinomycetota</taxon>
        <taxon>Actinomycetes</taxon>
        <taxon>Pseudonocardiales</taxon>
        <taxon>Pseudonocardiaceae</taxon>
        <taxon>Actinomycetospora</taxon>
    </lineage>
</organism>
<proteinExistence type="inferred from homology"/>
<dbReference type="Pfam" id="PF00155">
    <property type="entry name" value="Aminotran_1_2"/>
    <property type="match status" value="1"/>
</dbReference>
<dbReference type="GO" id="GO:0008483">
    <property type="term" value="F:transaminase activity"/>
    <property type="evidence" value="ECO:0007669"/>
    <property type="project" value="UniProtKB-KW"/>
</dbReference>
<protein>
    <submittedName>
        <fullName evidence="8">PLP-dependent aminotransferase family protein</fullName>
    </submittedName>
</protein>
<dbReference type="InterPro" id="IPR036390">
    <property type="entry name" value="WH_DNA-bd_sf"/>
</dbReference>
<keyword evidence="4" id="KW-0238">DNA-binding</keyword>
<dbReference type="InterPro" id="IPR015421">
    <property type="entry name" value="PyrdxlP-dep_Trfase_major"/>
</dbReference>
<evidence type="ECO:0000256" key="4">
    <source>
        <dbReference type="ARBA" id="ARBA00023125"/>
    </source>
</evidence>
<evidence type="ECO:0000313" key="8">
    <source>
        <dbReference type="EMBL" id="MEJ2868584.1"/>
    </source>
</evidence>
<dbReference type="SUPFAM" id="SSF46785">
    <property type="entry name" value="Winged helix' DNA-binding domain"/>
    <property type="match status" value="1"/>
</dbReference>
<dbReference type="PROSITE" id="PS50949">
    <property type="entry name" value="HTH_GNTR"/>
    <property type="match status" value="1"/>
</dbReference>
<feature type="domain" description="HTH gntR-type" evidence="7">
    <location>
        <begin position="11"/>
        <end position="79"/>
    </location>
</feature>
<dbReference type="CDD" id="cd00609">
    <property type="entry name" value="AAT_like"/>
    <property type="match status" value="1"/>
</dbReference>
<reference evidence="8 9" key="1">
    <citation type="submission" date="2024-03" db="EMBL/GenBank/DDBJ databases">
        <title>Actinomycetospora sp. OC33-EN08, a novel actinomycete isolated from wild orchid (Aerides multiflora).</title>
        <authorList>
            <person name="Suriyachadkun C."/>
        </authorList>
    </citation>
    <scope>NUCLEOTIDE SEQUENCE [LARGE SCALE GENOMIC DNA]</scope>
    <source>
        <strain evidence="8 9">OC33-EN08</strain>
    </source>
</reference>
<evidence type="ECO:0000256" key="5">
    <source>
        <dbReference type="ARBA" id="ARBA00023163"/>
    </source>
</evidence>
<sequence>MFVAIDRESPTPLAAQVAAGMRSAALDGRLRAGDRVPATRTLARELGVSRTVAAAAYDQLVAEGWLGARHGSGTFVLAAPSAPPGAGSASLLAPDDRDATSSTDLRPGAPCLEVLDAASWRRAWRRAGDLVPAGRPEYAGVSRFREAVAEHLLRHRGLVGADVLATAGTTSGFAEVVAVLARRLGRPVRAGIEDPGYRRAAGVLRAAGAEVTGLAVDADGLVVGSLPTGLDLVYVTPAHQYPLGGRLLAARRAALVERARAEGFLVVEDDYDGELRYDVAPLPLLAALAPDVVVHLGTAGKIATPTLGVGWLVAPPALAADLLDRRAATGTRPAPAGQQVLAEWVHDGGWGRHLTRLRRELAVRRTLVVDAVRAADHDVLGDRAGAHLVVPLPSASAERAAVHAAAEVGVRVDGLAAHHLDPSSAARHGVLVGWAAPTRAGLQVALDRLRGVLGEAPVTPA</sequence>
<dbReference type="EMBL" id="JBBEGN010000005">
    <property type="protein sequence ID" value="MEJ2868584.1"/>
    <property type="molecule type" value="Genomic_DNA"/>
</dbReference>
<dbReference type="PANTHER" id="PTHR46577">
    <property type="entry name" value="HTH-TYPE TRANSCRIPTIONAL REGULATORY PROTEIN GABR"/>
    <property type="match status" value="1"/>
</dbReference>
<comment type="caution">
    <text evidence="8">The sequence shown here is derived from an EMBL/GenBank/DDBJ whole genome shotgun (WGS) entry which is preliminary data.</text>
</comment>
<keyword evidence="8" id="KW-0808">Transferase</keyword>
<dbReference type="SUPFAM" id="SSF53383">
    <property type="entry name" value="PLP-dependent transferases"/>
    <property type="match status" value="1"/>
</dbReference>
<dbReference type="RefSeq" id="WP_337695163.1">
    <property type="nucleotide sequence ID" value="NZ_JBBEGN010000005.1"/>
</dbReference>
<evidence type="ECO:0000259" key="7">
    <source>
        <dbReference type="PROSITE" id="PS50949"/>
    </source>
</evidence>
<dbReference type="CDD" id="cd07377">
    <property type="entry name" value="WHTH_GntR"/>
    <property type="match status" value="1"/>
</dbReference>
<keyword evidence="9" id="KW-1185">Reference proteome</keyword>
<dbReference type="InterPro" id="IPR051446">
    <property type="entry name" value="HTH_trans_reg/aminotransferase"/>
</dbReference>